<dbReference type="AlphaFoldDB" id="A0A411EBX7"/>
<keyword evidence="1" id="KW-0812">Transmembrane</keyword>
<evidence type="ECO:0008006" key="4">
    <source>
        <dbReference type="Google" id="ProtNLM"/>
    </source>
</evidence>
<sequence length="552" mass="62588">MKLERKHTKVLIPLSKTWGWVLFLFLNFAFVSSAQQSPTVRSAVDTTIIKIGEQINFMVSVEADTTAQVLFPEGQTFSPLETVEAFKTDTTRKADRMTLQKIYALTQFDSGSYLLPAQRIEIDGKGYFTDSLLVSVSTIEVDTVSKEFYDIKPLISVEKNQASLPFYFWVILGTLLLVGIILWYIFRRKPLSEEEQIALLPPYDRALQELKKLEKSKYLIQEEYKKYYSELTDIVRSYLEEDVHISALESTTDQLITKLELMKDAGELKIDDETIQQFKQILYTADLVKFARSKPETSKAEEDRKSIEHIVIKTKEAIPEPTEEELMEQAAYKEAMRKKALKKRRIQAGLATAAVIVIGLIATVFYYGIDNVRNSLIYQPSKNLLEGEWVASSYGYPPIDLTAPDVLLRQEVELTTEEMNAVRDKQVFSFYNPDNLLWVGTSSVILAEPTEPDYQKSIDRVLKDLADKGARNIITKQEEFSSASGVPGVKVYGSASFPGESEGDRVKGKYAIILFGGKGFQQQVVLSWVEGDPYAEQIIDRIINSIDVKTQV</sequence>
<accession>A0A411EBX7</accession>
<evidence type="ECO:0000256" key="1">
    <source>
        <dbReference type="SAM" id="Phobius"/>
    </source>
</evidence>
<dbReference type="EMBL" id="CP035544">
    <property type="protein sequence ID" value="QBA65245.1"/>
    <property type="molecule type" value="Genomic_DNA"/>
</dbReference>
<keyword evidence="1" id="KW-0472">Membrane</keyword>
<proteinExistence type="predicted"/>
<reference evidence="2 3" key="1">
    <citation type="submission" date="2019-01" db="EMBL/GenBank/DDBJ databases">
        <title>Muriicola soli sp. nov., isolated from soil.</title>
        <authorList>
            <person name="Kang H.J."/>
            <person name="Kim S.B."/>
        </authorList>
    </citation>
    <scope>NUCLEOTIDE SEQUENCE [LARGE SCALE GENOMIC DNA]</scope>
    <source>
        <strain evidence="2 3">MMS17-SY002</strain>
    </source>
</reference>
<dbReference type="OrthoDB" id="9807384at2"/>
<keyword evidence="1" id="KW-1133">Transmembrane helix</keyword>
<name>A0A411EBX7_9FLAO</name>
<feature type="transmembrane region" description="Helical" evidence="1">
    <location>
        <begin position="346"/>
        <end position="369"/>
    </location>
</feature>
<dbReference type="Proteomes" id="UP000290889">
    <property type="component" value="Chromosome"/>
</dbReference>
<gene>
    <name evidence="2" type="ORF">EQY75_12310</name>
</gene>
<protein>
    <recommendedName>
        <fullName evidence="4">DUF4381 domain-containing protein</fullName>
    </recommendedName>
</protein>
<keyword evidence="3" id="KW-1185">Reference proteome</keyword>
<evidence type="ECO:0000313" key="3">
    <source>
        <dbReference type="Proteomes" id="UP000290889"/>
    </source>
</evidence>
<dbReference type="KEGG" id="mur:EQY75_12310"/>
<dbReference type="RefSeq" id="WP_129606296.1">
    <property type="nucleotide sequence ID" value="NZ_CP035544.1"/>
</dbReference>
<organism evidence="2 3">
    <name type="scientific">Muriicola soli</name>
    <dbReference type="NCBI Taxonomy" id="2507538"/>
    <lineage>
        <taxon>Bacteria</taxon>
        <taxon>Pseudomonadati</taxon>
        <taxon>Bacteroidota</taxon>
        <taxon>Flavobacteriia</taxon>
        <taxon>Flavobacteriales</taxon>
        <taxon>Flavobacteriaceae</taxon>
        <taxon>Muriicola</taxon>
    </lineage>
</organism>
<evidence type="ECO:0000313" key="2">
    <source>
        <dbReference type="EMBL" id="QBA65245.1"/>
    </source>
</evidence>
<feature type="transmembrane region" description="Helical" evidence="1">
    <location>
        <begin position="166"/>
        <end position="186"/>
    </location>
</feature>